<evidence type="ECO:0000313" key="2">
    <source>
        <dbReference type="Proteomes" id="UP001201262"/>
    </source>
</evidence>
<dbReference type="EMBL" id="JAJTJA010000009">
    <property type="protein sequence ID" value="KAH8694120.1"/>
    <property type="molecule type" value="Genomic_DNA"/>
</dbReference>
<protein>
    <submittedName>
        <fullName evidence="1">Uncharacterized protein</fullName>
    </submittedName>
</protein>
<evidence type="ECO:0000313" key="1">
    <source>
        <dbReference type="EMBL" id="KAH8694120.1"/>
    </source>
</evidence>
<reference evidence="1" key="1">
    <citation type="submission" date="2021-12" db="EMBL/GenBank/DDBJ databases">
        <title>Convergent genome expansion in fungi linked to evolution of root-endophyte symbiosis.</title>
        <authorList>
            <consortium name="DOE Joint Genome Institute"/>
            <person name="Ke Y.-H."/>
            <person name="Bonito G."/>
            <person name="Liao H.-L."/>
            <person name="Looney B."/>
            <person name="Rojas-Flechas A."/>
            <person name="Nash J."/>
            <person name="Hameed K."/>
            <person name="Schadt C."/>
            <person name="Martin F."/>
            <person name="Crous P.W."/>
            <person name="Miettinen O."/>
            <person name="Magnuson J.K."/>
            <person name="Labbe J."/>
            <person name="Jacobson D."/>
            <person name="Doktycz M.J."/>
            <person name="Veneault-Fourrey C."/>
            <person name="Kuo A."/>
            <person name="Mondo S."/>
            <person name="Calhoun S."/>
            <person name="Riley R."/>
            <person name="Ohm R."/>
            <person name="LaButti K."/>
            <person name="Andreopoulos B."/>
            <person name="Pangilinan J."/>
            <person name="Nolan M."/>
            <person name="Tritt A."/>
            <person name="Clum A."/>
            <person name="Lipzen A."/>
            <person name="Daum C."/>
            <person name="Barry K."/>
            <person name="Grigoriev I.V."/>
            <person name="Vilgalys R."/>
        </authorList>
    </citation>
    <scope>NUCLEOTIDE SEQUENCE</scope>
    <source>
        <strain evidence="1">PMI_201</strain>
    </source>
</reference>
<comment type="caution">
    <text evidence="1">The sequence shown here is derived from an EMBL/GenBank/DDBJ whole genome shotgun (WGS) entry which is preliminary data.</text>
</comment>
<organism evidence="1 2">
    <name type="scientific">Talaromyces proteolyticus</name>
    <dbReference type="NCBI Taxonomy" id="1131652"/>
    <lineage>
        <taxon>Eukaryota</taxon>
        <taxon>Fungi</taxon>
        <taxon>Dikarya</taxon>
        <taxon>Ascomycota</taxon>
        <taxon>Pezizomycotina</taxon>
        <taxon>Eurotiomycetes</taxon>
        <taxon>Eurotiomycetidae</taxon>
        <taxon>Eurotiales</taxon>
        <taxon>Trichocomaceae</taxon>
        <taxon>Talaromyces</taxon>
        <taxon>Talaromyces sect. Bacilispori</taxon>
    </lineage>
</organism>
<sequence>MATVLHDSEFMTTYRAASPIKPGGKFLSFRDGSLHPAVLCQGEKNTIFVVLTDPKTGQRATYDATAFFGLSGSIIDFELRQYKSQTSFLFSTKYSGSENGIHLFNGITPEELWKLPNDKIFHGRVSTVKRLFLSEIQDNDGVPAVFYTTPRPGYSDEVLLRPIKADVDNNTLSPDNNWGLHGNVTDVIAVSVGVTNYGPGAFALYKGHQDGKRYVQFRNDIVGGVHEFSVDFPVHDRAECLSTYVNEDSACTALVVAGEEISLYLDDQYCYSDADPAATVAVSSAITSLHVAQHEDDISIWYTNKAEGAYYYNTKHTQFSDGQMVQFLPDGAGKTVSGLLWEYTEQMSIIQTLMTMDDKGHLAVWQQDLGTRFWTPHPYHVDAPDKATPVTGYVTRFEAKNPSDPSTVVGCQLELIATGVIHVYSNGKAAMLGPRPSLHTVNGNGVLNLIIPSDEITCQQIQVAALLPKGGGRIPISTGWFDPAAKVVSKLSGIKTGQDLLNTGMAPNLTREQADEAAKSISNAMKSYHNFASGPSSKASTSPVQVPDKQPQFWSLWSLWDALKGLINKGLNGLKAVLKVVEDAVPDGPWKMIVHWAEQPFEFLIDSASRALAAADFVIKIAHVAWDAFQAFIELALDWDQIKITTRSVKAWMDSGFDWAAGKVDGLDRVVDQFCDKIISSIDHRTTPDAISANNAPGKPNQRASDVQHSVAYHYGFDLLLQGANTMAGSSSLSHATFDSDVAQKPDYNIIQEAYDLVQKLLKDVKSTLENIFTDVSKWSAGDITAAEVFGKIGSDLLAGIMKVAKDVVHAILKAVRELISTVKSWMDKELIIPVLTDLWHGLTGETLSFAGVIAFVVAIPMTLLSKAITNNSPPDLRSLTKQLWDLHALESGQVSRAVSGEDISLFGGLLVVVAADGAAYVEATAAALDSFEAAATFDIKGVNLLDLITLLLKLGARVPPWERPWTEHRMKDEHCFVYGTEVVETAWLATCMVARAASSGGLEHDQMTLGNAVGGTVCTTIISILRMVIAGDELRENEKDKAEWHFIAAALAWIAEGAELVAAGCAVAKQPEFGFEAVAVALLANSLSLGVGIREISEKYGHN</sequence>
<dbReference type="GeneID" id="70251086"/>
<dbReference type="AlphaFoldDB" id="A0AAD4PY06"/>
<accession>A0AAD4PY06</accession>
<keyword evidence="2" id="KW-1185">Reference proteome</keyword>
<gene>
    <name evidence="1" type="ORF">BGW36DRAFT_430145</name>
</gene>
<dbReference type="RefSeq" id="XP_046069790.1">
    <property type="nucleotide sequence ID" value="XM_046220799.1"/>
</dbReference>
<proteinExistence type="predicted"/>
<dbReference type="Proteomes" id="UP001201262">
    <property type="component" value="Unassembled WGS sequence"/>
</dbReference>
<name>A0AAD4PY06_9EURO</name>